<name>A0ABT5GD10_9MICO</name>
<evidence type="ECO:0000313" key="7">
    <source>
        <dbReference type="EMBL" id="MDC5696109.1"/>
    </source>
</evidence>
<dbReference type="InterPro" id="IPR000209">
    <property type="entry name" value="Peptidase_S8/S53_dom"/>
</dbReference>
<dbReference type="RefSeq" id="WP_272460686.1">
    <property type="nucleotide sequence ID" value="NZ_JAPFQL010000006.1"/>
</dbReference>
<dbReference type="InterPro" id="IPR050131">
    <property type="entry name" value="Peptidase_S8_subtilisin-like"/>
</dbReference>
<keyword evidence="8" id="KW-1185">Reference proteome</keyword>
<dbReference type="InterPro" id="IPR023828">
    <property type="entry name" value="Peptidase_S8_Ser-AS"/>
</dbReference>
<keyword evidence="3 5" id="KW-0378">Hydrolase</keyword>
<dbReference type="InterPro" id="IPR015500">
    <property type="entry name" value="Peptidase_S8_subtilisin-rel"/>
</dbReference>
<evidence type="ECO:0000256" key="5">
    <source>
        <dbReference type="PROSITE-ProRule" id="PRU01240"/>
    </source>
</evidence>
<evidence type="ECO:0000313" key="8">
    <source>
        <dbReference type="Proteomes" id="UP001150259"/>
    </source>
</evidence>
<dbReference type="SUPFAM" id="SSF52743">
    <property type="entry name" value="Subtilisin-like"/>
    <property type="match status" value="1"/>
</dbReference>
<evidence type="ECO:0000259" key="6">
    <source>
        <dbReference type="Pfam" id="PF00082"/>
    </source>
</evidence>
<evidence type="ECO:0000256" key="3">
    <source>
        <dbReference type="ARBA" id="ARBA00022801"/>
    </source>
</evidence>
<keyword evidence="4 5" id="KW-0720">Serine protease</keyword>
<dbReference type="PROSITE" id="PS51892">
    <property type="entry name" value="SUBTILASE"/>
    <property type="match status" value="1"/>
</dbReference>
<evidence type="ECO:0000256" key="4">
    <source>
        <dbReference type="ARBA" id="ARBA00022825"/>
    </source>
</evidence>
<gene>
    <name evidence="7" type="ORF">OO014_02480</name>
</gene>
<evidence type="ECO:0000256" key="2">
    <source>
        <dbReference type="ARBA" id="ARBA00022670"/>
    </source>
</evidence>
<dbReference type="Gene3D" id="3.40.50.200">
    <property type="entry name" value="Peptidase S8/S53 domain"/>
    <property type="match status" value="1"/>
</dbReference>
<proteinExistence type="inferred from homology"/>
<comment type="similarity">
    <text evidence="1 5">Belongs to the peptidase S8 family.</text>
</comment>
<dbReference type="PANTHER" id="PTHR43806">
    <property type="entry name" value="PEPTIDASE S8"/>
    <property type="match status" value="1"/>
</dbReference>
<feature type="domain" description="Peptidase S8/S53" evidence="6">
    <location>
        <begin position="170"/>
        <end position="422"/>
    </location>
</feature>
<dbReference type="CDD" id="cd00306">
    <property type="entry name" value="Peptidases_S8_S53"/>
    <property type="match status" value="1"/>
</dbReference>
<comment type="caution">
    <text evidence="7">The sequence shown here is derived from an EMBL/GenBank/DDBJ whole genome shotgun (WGS) entry which is preliminary data.</text>
</comment>
<sequence length="440" mass="47567">MSNQPNLPYWWEPSVPNGRQRGRLRVQFDRIVEGLQSAPENVDRNVVIREVATDEDVDYLYRDEVILVRDRDVERVLGILRDTIGDGARVEEPVDREPQRGVTTIALPAGADLDAVISDLRDREIDASKDLVLHICPSASACPATEPVLVSQDRGPVPAVADWSPRPTDRKVKVAVIDTDFHQSVVEQHDWLSNVSGQPGGPQADGHYRGHGTFVGGVVATMAPDAEVRVWPALLTSGGQISSDLGPILDQVLQTGPDIISLSAGTTLAPGEDPARELLGLEVFREYLAKTDTLLVCAAGNDAQDVGFYPAGLPHPEIVAVGALDDDDATAAGYSNYGSWVDVWARGTDVVNGYPNGRYDYEDIDPDTPGDQPGHVVFTNWLASWSGTSFATPLVAGLVAARMAWSHEKPREAWAALHQIAVAHAVNGRPVLKRGDADRP</sequence>
<feature type="active site" description="Charge relay system" evidence="5">
    <location>
        <position position="211"/>
    </location>
</feature>
<feature type="active site" description="Charge relay system" evidence="5">
    <location>
        <position position="178"/>
    </location>
</feature>
<organism evidence="7 8">
    <name type="scientific">Intrasporangium calvum</name>
    <dbReference type="NCBI Taxonomy" id="53358"/>
    <lineage>
        <taxon>Bacteria</taxon>
        <taxon>Bacillati</taxon>
        <taxon>Actinomycetota</taxon>
        <taxon>Actinomycetes</taxon>
        <taxon>Micrococcales</taxon>
        <taxon>Intrasporangiaceae</taxon>
        <taxon>Intrasporangium</taxon>
    </lineage>
</organism>
<dbReference type="Proteomes" id="UP001150259">
    <property type="component" value="Unassembled WGS sequence"/>
</dbReference>
<accession>A0ABT5GD10</accession>
<dbReference type="PROSITE" id="PS00138">
    <property type="entry name" value="SUBTILASE_SER"/>
    <property type="match status" value="1"/>
</dbReference>
<evidence type="ECO:0000256" key="1">
    <source>
        <dbReference type="ARBA" id="ARBA00011073"/>
    </source>
</evidence>
<keyword evidence="2 5" id="KW-0645">Protease</keyword>
<dbReference type="Pfam" id="PF00082">
    <property type="entry name" value="Peptidase_S8"/>
    <property type="match status" value="1"/>
</dbReference>
<protein>
    <submittedName>
        <fullName evidence="7">S8/S53 family peptidase</fullName>
    </submittedName>
</protein>
<dbReference type="InterPro" id="IPR036852">
    <property type="entry name" value="Peptidase_S8/S53_dom_sf"/>
</dbReference>
<reference evidence="7 8" key="1">
    <citation type="submission" date="2022-11" db="EMBL/GenBank/DDBJ databases">
        <title>Anaerobic phenanthrene biodegradation by a DNRA strain PheN6.</title>
        <authorList>
            <person name="Zhang Z."/>
        </authorList>
    </citation>
    <scope>NUCLEOTIDE SEQUENCE [LARGE SCALE GENOMIC DNA]</scope>
    <source>
        <strain evidence="7 8">PheN6</strain>
    </source>
</reference>
<dbReference type="PANTHER" id="PTHR43806:SF11">
    <property type="entry name" value="CEREVISIN-RELATED"/>
    <property type="match status" value="1"/>
</dbReference>
<dbReference type="PRINTS" id="PR00723">
    <property type="entry name" value="SUBTILISIN"/>
</dbReference>
<feature type="active site" description="Charge relay system" evidence="5">
    <location>
        <position position="389"/>
    </location>
</feature>
<dbReference type="EMBL" id="JAPFQL010000006">
    <property type="protein sequence ID" value="MDC5696109.1"/>
    <property type="molecule type" value="Genomic_DNA"/>
</dbReference>